<evidence type="ECO:0000313" key="5">
    <source>
        <dbReference type="Proteomes" id="UP000570517"/>
    </source>
</evidence>
<dbReference type="Gene3D" id="3.30.360.10">
    <property type="entry name" value="Dihydrodipicolinate Reductase, domain 2"/>
    <property type="match status" value="1"/>
</dbReference>
<evidence type="ECO:0000313" key="4">
    <source>
        <dbReference type="EMBL" id="NVN49167.1"/>
    </source>
</evidence>
<dbReference type="GO" id="GO:0016491">
    <property type="term" value="F:oxidoreductase activity"/>
    <property type="evidence" value="ECO:0007669"/>
    <property type="project" value="UniProtKB-KW"/>
</dbReference>
<dbReference type="InterPro" id="IPR055170">
    <property type="entry name" value="GFO_IDH_MocA-like_dom"/>
</dbReference>
<gene>
    <name evidence="4" type="ORF">HLY00_2051</name>
</gene>
<dbReference type="RefSeq" id="WP_178357560.1">
    <property type="nucleotide sequence ID" value="NZ_JABFYL010000012.1"/>
</dbReference>
<evidence type="ECO:0000259" key="2">
    <source>
        <dbReference type="Pfam" id="PF01408"/>
    </source>
</evidence>
<dbReference type="Gene3D" id="3.40.50.720">
    <property type="entry name" value="NAD(P)-binding Rossmann-like Domain"/>
    <property type="match status" value="1"/>
</dbReference>
<organism evidence="4 5">
    <name type="scientific">Mycolicibacterium hippocampi</name>
    <dbReference type="NCBI Taxonomy" id="659824"/>
    <lineage>
        <taxon>Bacteria</taxon>
        <taxon>Bacillati</taxon>
        <taxon>Actinomycetota</taxon>
        <taxon>Actinomycetes</taxon>
        <taxon>Mycobacteriales</taxon>
        <taxon>Mycobacteriaceae</taxon>
        <taxon>Mycolicibacterium</taxon>
    </lineage>
</organism>
<proteinExistence type="predicted"/>
<dbReference type="Proteomes" id="UP000570517">
    <property type="component" value="Unassembled WGS sequence"/>
</dbReference>
<evidence type="ECO:0000256" key="1">
    <source>
        <dbReference type="ARBA" id="ARBA00023002"/>
    </source>
</evidence>
<sequence length="349" mass="37343">MIVGLIGCGGIAHDGYLPALAYLQPELVCVWDVDAPAASRAARVLIERSVRASQSSALAELVQKVDRVVIAVPPAEVRSVVTAVAKVPTSKTPMPLLLEKPLGTSAEDARLIIEHDGDVDLHYMETFLHSTAYVAMLEEALSGRYGTPRRLVVAVKGSLPANLESSWRGDRKQGGGVLHDWGIHAIGLALHALRTIGLLKGNPGLEPVVGESCWERHGSRQILTHCELQIKGAPIEVSIQASWVGPATSPSNPDVLLECDGGSIGLHVRKTDGSSDWVCYDDPLGSPRQLASRRYPKELFIRGLAGFIGFANARPSTNGVYDPYLGVEAMRIADSAYAHAVAKIATRSD</sequence>
<protein>
    <recommendedName>
        <fullName evidence="6">Gfo/Idh/MocA-like oxidoreductase N-terminal domain-containing protein</fullName>
    </recommendedName>
</protein>
<reference evidence="4 5" key="1">
    <citation type="submission" date="2020-05" db="EMBL/GenBank/DDBJ databases">
        <title>Draft genome sequence of Mycobacterium hippocampi DL, isolated from European seabass, Dicentrarchus labrax, reared in fish farms.</title>
        <authorList>
            <person name="Stathopoulou P."/>
            <person name="Asimakis E."/>
            <person name="Tzokas K."/>
            <person name="Batargias C."/>
            <person name="Tsiamis G."/>
        </authorList>
    </citation>
    <scope>NUCLEOTIDE SEQUENCE [LARGE SCALE GENOMIC DNA]</scope>
    <source>
        <strain evidence="4 5">DL</strain>
    </source>
</reference>
<dbReference type="SUPFAM" id="SSF51735">
    <property type="entry name" value="NAD(P)-binding Rossmann-fold domains"/>
    <property type="match status" value="1"/>
</dbReference>
<dbReference type="EMBL" id="JABFYL010000012">
    <property type="protein sequence ID" value="NVN49167.1"/>
    <property type="molecule type" value="Genomic_DNA"/>
</dbReference>
<accession>A0A850PKA0</accession>
<dbReference type="InterPro" id="IPR000683">
    <property type="entry name" value="Gfo/Idh/MocA-like_OxRdtase_N"/>
</dbReference>
<dbReference type="SUPFAM" id="SSF55347">
    <property type="entry name" value="Glyceraldehyde-3-phosphate dehydrogenase-like, C-terminal domain"/>
    <property type="match status" value="1"/>
</dbReference>
<dbReference type="GO" id="GO:0000166">
    <property type="term" value="F:nucleotide binding"/>
    <property type="evidence" value="ECO:0007669"/>
    <property type="project" value="InterPro"/>
</dbReference>
<dbReference type="InterPro" id="IPR050463">
    <property type="entry name" value="Gfo/Idh/MocA_oxidrdct_glycsds"/>
</dbReference>
<dbReference type="AlphaFoldDB" id="A0A850PKA0"/>
<dbReference type="PANTHER" id="PTHR43818:SF11">
    <property type="entry name" value="BCDNA.GH03377"/>
    <property type="match status" value="1"/>
</dbReference>
<keyword evidence="1" id="KW-0560">Oxidoreductase</keyword>
<feature type="domain" description="GFO/IDH/MocA-like oxidoreductase" evidence="3">
    <location>
        <begin position="142"/>
        <end position="193"/>
    </location>
</feature>
<dbReference type="PANTHER" id="PTHR43818">
    <property type="entry name" value="BCDNA.GH03377"/>
    <property type="match status" value="1"/>
</dbReference>
<dbReference type="InterPro" id="IPR036291">
    <property type="entry name" value="NAD(P)-bd_dom_sf"/>
</dbReference>
<evidence type="ECO:0000259" key="3">
    <source>
        <dbReference type="Pfam" id="PF22725"/>
    </source>
</evidence>
<evidence type="ECO:0008006" key="6">
    <source>
        <dbReference type="Google" id="ProtNLM"/>
    </source>
</evidence>
<dbReference type="Pfam" id="PF22725">
    <property type="entry name" value="GFO_IDH_MocA_C3"/>
    <property type="match status" value="1"/>
</dbReference>
<comment type="caution">
    <text evidence="4">The sequence shown here is derived from an EMBL/GenBank/DDBJ whole genome shotgun (WGS) entry which is preliminary data.</text>
</comment>
<dbReference type="Pfam" id="PF01408">
    <property type="entry name" value="GFO_IDH_MocA"/>
    <property type="match status" value="1"/>
</dbReference>
<keyword evidence="5" id="KW-1185">Reference proteome</keyword>
<name>A0A850PKA0_9MYCO</name>
<feature type="domain" description="Gfo/Idh/MocA-like oxidoreductase N-terminal" evidence="2">
    <location>
        <begin position="3"/>
        <end position="113"/>
    </location>
</feature>